<keyword evidence="1" id="KW-0812">Transmembrane</keyword>
<keyword evidence="3" id="KW-1185">Reference proteome</keyword>
<evidence type="ECO:0000313" key="2">
    <source>
        <dbReference type="EMBL" id="MFC3764731.1"/>
    </source>
</evidence>
<gene>
    <name evidence="2" type="ORF">ACFOUW_28100</name>
</gene>
<name>A0ABV7YHT6_9ACTN</name>
<evidence type="ECO:0000256" key="1">
    <source>
        <dbReference type="SAM" id="Phobius"/>
    </source>
</evidence>
<sequence length="63" mass="6671">MISQPFAMDLIPLLSGERRTGTYYGVYFSIAGLGVLIGNTATGLFVDLARATALPAFPGSFRS</sequence>
<protein>
    <recommendedName>
        <fullName evidence="4">MFS transporter</fullName>
    </recommendedName>
</protein>
<organism evidence="2 3">
    <name type="scientific">Tenggerimyces flavus</name>
    <dbReference type="NCBI Taxonomy" id="1708749"/>
    <lineage>
        <taxon>Bacteria</taxon>
        <taxon>Bacillati</taxon>
        <taxon>Actinomycetota</taxon>
        <taxon>Actinomycetes</taxon>
        <taxon>Propionibacteriales</taxon>
        <taxon>Nocardioidaceae</taxon>
        <taxon>Tenggerimyces</taxon>
    </lineage>
</organism>
<keyword evidence="1" id="KW-1133">Transmembrane helix</keyword>
<dbReference type="EMBL" id="JBHRZH010000032">
    <property type="protein sequence ID" value="MFC3764731.1"/>
    <property type="molecule type" value="Genomic_DNA"/>
</dbReference>
<proteinExistence type="predicted"/>
<evidence type="ECO:0008006" key="4">
    <source>
        <dbReference type="Google" id="ProtNLM"/>
    </source>
</evidence>
<reference evidence="3" key="1">
    <citation type="journal article" date="2019" name="Int. J. Syst. Evol. Microbiol.">
        <title>The Global Catalogue of Microorganisms (GCM) 10K type strain sequencing project: providing services to taxonomists for standard genome sequencing and annotation.</title>
        <authorList>
            <consortium name="The Broad Institute Genomics Platform"/>
            <consortium name="The Broad Institute Genome Sequencing Center for Infectious Disease"/>
            <person name="Wu L."/>
            <person name="Ma J."/>
        </authorList>
    </citation>
    <scope>NUCLEOTIDE SEQUENCE [LARGE SCALE GENOMIC DNA]</scope>
    <source>
        <strain evidence="3">CGMCC 4.7241</strain>
    </source>
</reference>
<keyword evidence="1" id="KW-0472">Membrane</keyword>
<dbReference type="RefSeq" id="WP_385928552.1">
    <property type="nucleotide sequence ID" value="NZ_JBHRZH010000032.1"/>
</dbReference>
<accession>A0ABV7YHT6</accession>
<dbReference type="Proteomes" id="UP001595699">
    <property type="component" value="Unassembled WGS sequence"/>
</dbReference>
<evidence type="ECO:0000313" key="3">
    <source>
        <dbReference type="Proteomes" id="UP001595699"/>
    </source>
</evidence>
<comment type="caution">
    <text evidence="2">The sequence shown here is derived from an EMBL/GenBank/DDBJ whole genome shotgun (WGS) entry which is preliminary data.</text>
</comment>
<feature type="transmembrane region" description="Helical" evidence="1">
    <location>
        <begin position="24"/>
        <end position="46"/>
    </location>
</feature>